<evidence type="ECO:0000313" key="3">
    <source>
        <dbReference type="Proteomes" id="UP001372338"/>
    </source>
</evidence>
<feature type="compositionally biased region" description="Basic and acidic residues" evidence="1">
    <location>
        <begin position="1"/>
        <end position="11"/>
    </location>
</feature>
<evidence type="ECO:0000313" key="2">
    <source>
        <dbReference type="EMBL" id="KAK7266708.1"/>
    </source>
</evidence>
<dbReference type="PANTHER" id="PTHR33018:SF34">
    <property type="entry name" value="OS02G0472350 PROTEIN"/>
    <property type="match status" value="1"/>
</dbReference>
<dbReference type="Proteomes" id="UP001372338">
    <property type="component" value="Unassembled WGS sequence"/>
</dbReference>
<gene>
    <name evidence="2" type="ORF">RIF29_19359</name>
</gene>
<accession>A0AAN9I429</accession>
<comment type="caution">
    <text evidence="2">The sequence shown here is derived from an EMBL/GenBank/DDBJ whole genome shotgun (WGS) entry which is preliminary data.</text>
</comment>
<proteinExistence type="predicted"/>
<organism evidence="2 3">
    <name type="scientific">Crotalaria pallida</name>
    <name type="common">Smooth rattlebox</name>
    <name type="synonym">Crotalaria striata</name>
    <dbReference type="NCBI Taxonomy" id="3830"/>
    <lineage>
        <taxon>Eukaryota</taxon>
        <taxon>Viridiplantae</taxon>
        <taxon>Streptophyta</taxon>
        <taxon>Embryophyta</taxon>
        <taxon>Tracheophyta</taxon>
        <taxon>Spermatophyta</taxon>
        <taxon>Magnoliopsida</taxon>
        <taxon>eudicotyledons</taxon>
        <taxon>Gunneridae</taxon>
        <taxon>Pentapetalae</taxon>
        <taxon>rosids</taxon>
        <taxon>fabids</taxon>
        <taxon>Fabales</taxon>
        <taxon>Fabaceae</taxon>
        <taxon>Papilionoideae</taxon>
        <taxon>50 kb inversion clade</taxon>
        <taxon>genistoids sensu lato</taxon>
        <taxon>core genistoids</taxon>
        <taxon>Crotalarieae</taxon>
        <taxon>Crotalaria</taxon>
    </lineage>
</organism>
<feature type="region of interest" description="Disordered" evidence="1">
    <location>
        <begin position="1"/>
        <end position="20"/>
    </location>
</feature>
<dbReference type="AlphaFoldDB" id="A0AAN9I429"/>
<name>A0AAN9I429_CROPI</name>
<protein>
    <submittedName>
        <fullName evidence="2">Uncharacterized protein</fullName>
    </submittedName>
</protein>
<dbReference type="PANTHER" id="PTHR33018">
    <property type="entry name" value="OS10G0338966 PROTEIN-RELATED"/>
    <property type="match status" value="1"/>
</dbReference>
<evidence type="ECO:0000256" key="1">
    <source>
        <dbReference type="SAM" id="MobiDB-lite"/>
    </source>
</evidence>
<dbReference type="EMBL" id="JAYWIO010000004">
    <property type="protein sequence ID" value="KAK7266708.1"/>
    <property type="molecule type" value="Genomic_DNA"/>
</dbReference>
<keyword evidence="3" id="KW-1185">Reference proteome</keyword>
<sequence>MAPKKNDDSIPKKIRKRGDRGRTIMKSVIQERSRRNALLENTWNVNECHKSFVLSKAGTALNRHRHNLSIHVQNVRVEQPPNKYADIISKEDWLEFVKHCNDPAFLEISAANKVRGSRAGECPSRIGRKGYAKLEQEILSETQSEELSLPRHRLFRTARLDKNGRTNNPKALQIIRDIFALLSI</sequence>
<reference evidence="2 3" key="1">
    <citation type="submission" date="2024-01" db="EMBL/GenBank/DDBJ databases">
        <title>The genomes of 5 underutilized Papilionoideae crops provide insights into root nodulation and disease resistanc.</title>
        <authorList>
            <person name="Yuan L."/>
        </authorList>
    </citation>
    <scope>NUCLEOTIDE SEQUENCE [LARGE SCALE GENOMIC DNA]</scope>
    <source>
        <strain evidence="2">ZHUSHIDOU_FW_LH</strain>
        <tissue evidence="2">Leaf</tissue>
    </source>
</reference>